<dbReference type="PROSITE" id="PS50887">
    <property type="entry name" value="GGDEF"/>
    <property type="match status" value="1"/>
</dbReference>
<feature type="domain" description="CBS" evidence="4">
    <location>
        <begin position="489"/>
        <end position="549"/>
    </location>
</feature>
<evidence type="ECO:0000313" key="6">
    <source>
        <dbReference type="Proteomes" id="UP000428328"/>
    </source>
</evidence>
<keyword evidence="6" id="KW-1185">Reference proteome</keyword>
<dbReference type="SMART" id="SM00267">
    <property type="entry name" value="GGDEF"/>
    <property type="match status" value="1"/>
</dbReference>
<dbReference type="SUPFAM" id="SSF54631">
    <property type="entry name" value="CBS-domain pair"/>
    <property type="match status" value="1"/>
</dbReference>
<evidence type="ECO:0000256" key="1">
    <source>
        <dbReference type="PROSITE-ProRule" id="PRU00703"/>
    </source>
</evidence>
<accession>A0A6I6JJ62</accession>
<dbReference type="SUPFAM" id="SSF55073">
    <property type="entry name" value="Nucleotide cyclase"/>
    <property type="match status" value="1"/>
</dbReference>
<name>A0A6I6JJ62_9BACT</name>
<dbReference type="AlphaFoldDB" id="A0A6I6JJ62"/>
<proteinExistence type="predicted"/>
<dbReference type="InterPro" id="IPR046342">
    <property type="entry name" value="CBS_dom_sf"/>
</dbReference>
<dbReference type="InterPro" id="IPR029787">
    <property type="entry name" value="Nucleotide_cyclase"/>
</dbReference>
<dbReference type="CDD" id="cd04598">
    <property type="entry name" value="CBS_pair_GGDEF_EAL"/>
    <property type="match status" value="1"/>
</dbReference>
<dbReference type="InterPro" id="IPR001633">
    <property type="entry name" value="EAL_dom"/>
</dbReference>
<dbReference type="InterPro" id="IPR043128">
    <property type="entry name" value="Rev_trsase/Diguanyl_cyclase"/>
</dbReference>
<dbReference type="RefSeq" id="WP_158949061.1">
    <property type="nucleotide sequence ID" value="NZ_CP046400.1"/>
</dbReference>
<feature type="domain" description="EAL" evidence="2">
    <location>
        <begin position="151"/>
        <end position="401"/>
    </location>
</feature>
<dbReference type="PANTHER" id="PTHR33121:SF76">
    <property type="entry name" value="SIGNALING PROTEIN"/>
    <property type="match status" value="1"/>
</dbReference>
<dbReference type="CDD" id="cd01949">
    <property type="entry name" value="GGDEF"/>
    <property type="match status" value="1"/>
</dbReference>
<organism evidence="5 6">
    <name type="scientific">Pseudodesulfovibrio cashew</name>
    <dbReference type="NCBI Taxonomy" id="2678688"/>
    <lineage>
        <taxon>Bacteria</taxon>
        <taxon>Pseudomonadati</taxon>
        <taxon>Thermodesulfobacteriota</taxon>
        <taxon>Desulfovibrionia</taxon>
        <taxon>Desulfovibrionales</taxon>
        <taxon>Desulfovibrionaceae</taxon>
    </lineage>
</organism>
<dbReference type="NCBIfam" id="TIGR00254">
    <property type="entry name" value="GGDEF"/>
    <property type="match status" value="1"/>
</dbReference>
<gene>
    <name evidence="5" type="ORF">GM415_13550</name>
</gene>
<dbReference type="PROSITE" id="PS50883">
    <property type="entry name" value="EAL"/>
    <property type="match status" value="1"/>
</dbReference>
<sequence length="735" mass="81510">MHMQLASHTLAREIPTKQSRLTLVLIAIKDYFILKEMYGAGFIEQLEFELKQHLTSSKAALNKVDMLTVGPGEVAFLAPHQGAPADLAYEYKVQAQNGLKKTMFRQTGLGIDLGMGYAVLDLATTSDSDALFSESLDEARRMIRIPLNMKGLSVANRFNAILAQGLVSTRYQPILDFRNGTIFGWEALSRGPDNSSFHSPVVLFETAEQLGRLFALEKLCRESATANIGQLGENQKLFLNIHPKTMADPEFTPGNTLRLLDQAGLTPDNIVFEITERHSVQEFGLFYRTLDHYRNQGFKVAIDDAGAGYAGLTTIAELQPEFIKLDKSLIDGIHKDPVKRALVETTVNFADKIGSKIISEGIESKAQAVCLKDIGVHYGQGYFIARPATPKPSVSKQCLDLQSVSDVTNKTITCSLPIGDIAKPPHSLSPNCKVSEAHDFFKKNNRFTNIVAVENNIPKGLIMEYHLNRQLSSQYGIALYFKRSIETVMDTRPLIVDIDMPVEQAARAAMKREPLKAYDDIIVTRKGFLYGVVSVQNLLNALAKIQIDMAKGTNPLTGLPGNVSLEREVESRIQQKRSFSIIYADLDHFKVYNDTYGFKNGDQIIRLAADIMAWAMKKHAGQDSRLCHIGGDDFVLITTPSAVEKVCRSVTRCFGRLVKNCYCAEDQRRGWINAKGRDGKERDYPLVSISLGVIEICGQCSLMEIGERAAHIKKFAKSKPGNSVAVDRRPPLGSE</sequence>
<dbReference type="CDD" id="cd01948">
    <property type="entry name" value="EAL"/>
    <property type="match status" value="1"/>
</dbReference>
<dbReference type="SUPFAM" id="SSF141868">
    <property type="entry name" value="EAL domain-like"/>
    <property type="match status" value="1"/>
</dbReference>
<evidence type="ECO:0000259" key="2">
    <source>
        <dbReference type="PROSITE" id="PS50883"/>
    </source>
</evidence>
<dbReference type="InterPro" id="IPR000160">
    <property type="entry name" value="GGDEF_dom"/>
</dbReference>
<dbReference type="PANTHER" id="PTHR33121">
    <property type="entry name" value="CYCLIC DI-GMP PHOSPHODIESTERASE PDEF"/>
    <property type="match status" value="1"/>
</dbReference>
<feature type="domain" description="GGDEF" evidence="3">
    <location>
        <begin position="577"/>
        <end position="729"/>
    </location>
</feature>
<dbReference type="Pfam" id="PF00990">
    <property type="entry name" value="GGDEF"/>
    <property type="match status" value="1"/>
</dbReference>
<dbReference type="Gene3D" id="3.30.70.270">
    <property type="match status" value="1"/>
</dbReference>
<reference evidence="5 6" key="1">
    <citation type="submission" date="2019-11" db="EMBL/GenBank/DDBJ databases">
        <authorList>
            <person name="Zheng R.K."/>
            <person name="Sun C.M."/>
        </authorList>
    </citation>
    <scope>NUCLEOTIDE SEQUENCE [LARGE SCALE GENOMIC DNA]</scope>
    <source>
        <strain evidence="5 6">SRB007</strain>
    </source>
</reference>
<keyword evidence="1" id="KW-0129">CBS domain</keyword>
<dbReference type="InterPro" id="IPR035919">
    <property type="entry name" value="EAL_sf"/>
</dbReference>
<dbReference type="Pfam" id="PF00571">
    <property type="entry name" value="CBS"/>
    <property type="match status" value="1"/>
</dbReference>
<dbReference type="Gene3D" id="3.10.580.10">
    <property type="entry name" value="CBS-domain"/>
    <property type="match status" value="1"/>
</dbReference>
<protein>
    <submittedName>
        <fullName evidence="5">EAL domain-containing protein</fullName>
    </submittedName>
</protein>
<evidence type="ECO:0000259" key="4">
    <source>
        <dbReference type="PROSITE" id="PS51371"/>
    </source>
</evidence>
<dbReference type="EMBL" id="CP046400">
    <property type="protein sequence ID" value="QGY41110.1"/>
    <property type="molecule type" value="Genomic_DNA"/>
</dbReference>
<dbReference type="InterPro" id="IPR000644">
    <property type="entry name" value="CBS_dom"/>
</dbReference>
<dbReference type="Proteomes" id="UP000428328">
    <property type="component" value="Chromosome"/>
</dbReference>
<dbReference type="InterPro" id="IPR050706">
    <property type="entry name" value="Cyclic-di-GMP_PDE-like"/>
</dbReference>
<dbReference type="SMART" id="SM00052">
    <property type="entry name" value="EAL"/>
    <property type="match status" value="1"/>
</dbReference>
<evidence type="ECO:0000259" key="3">
    <source>
        <dbReference type="PROSITE" id="PS50887"/>
    </source>
</evidence>
<evidence type="ECO:0000313" key="5">
    <source>
        <dbReference type="EMBL" id="QGY41110.1"/>
    </source>
</evidence>
<dbReference type="KEGG" id="psel:GM415_13550"/>
<dbReference type="GO" id="GO:0071111">
    <property type="term" value="F:cyclic-guanylate-specific phosphodiesterase activity"/>
    <property type="evidence" value="ECO:0007669"/>
    <property type="project" value="InterPro"/>
</dbReference>
<dbReference type="PROSITE" id="PS51371">
    <property type="entry name" value="CBS"/>
    <property type="match status" value="1"/>
</dbReference>
<dbReference type="Pfam" id="PF00563">
    <property type="entry name" value="EAL"/>
    <property type="match status" value="1"/>
</dbReference>
<dbReference type="Gene3D" id="3.20.20.450">
    <property type="entry name" value="EAL domain"/>
    <property type="match status" value="1"/>
</dbReference>